<name>A0A285V1Y2_9HYPH</name>
<reference evidence="1 2" key="1">
    <citation type="submission" date="2017-08" db="EMBL/GenBank/DDBJ databases">
        <authorList>
            <person name="de Groot N.N."/>
        </authorList>
    </citation>
    <scope>NUCLEOTIDE SEQUENCE [LARGE SCALE GENOMIC DNA]</scope>
    <source>
        <strain evidence="1 2">JC85</strain>
    </source>
</reference>
<dbReference type="InterPro" id="IPR024747">
    <property type="entry name" value="Pyridox_Oxase-rel"/>
</dbReference>
<protein>
    <recommendedName>
        <fullName evidence="3">Pyridoxamine 5'-phosphate oxidase</fullName>
    </recommendedName>
</protein>
<dbReference type="RefSeq" id="WP_097143240.1">
    <property type="nucleotide sequence ID" value="NZ_OBQD01000037.1"/>
</dbReference>
<organism evidence="1 2">
    <name type="scientific">Rhizobium subbaraonis</name>
    <dbReference type="NCBI Taxonomy" id="908946"/>
    <lineage>
        <taxon>Bacteria</taxon>
        <taxon>Pseudomonadati</taxon>
        <taxon>Pseudomonadota</taxon>
        <taxon>Alphaproteobacteria</taxon>
        <taxon>Hyphomicrobiales</taxon>
        <taxon>Rhizobiaceae</taxon>
        <taxon>Rhizobium/Agrobacterium group</taxon>
        <taxon>Rhizobium</taxon>
    </lineage>
</organism>
<dbReference type="SUPFAM" id="SSF50475">
    <property type="entry name" value="FMN-binding split barrel"/>
    <property type="match status" value="1"/>
</dbReference>
<proteinExistence type="predicted"/>
<evidence type="ECO:0008006" key="3">
    <source>
        <dbReference type="Google" id="ProtNLM"/>
    </source>
</evidence>
<dbReference type="OrthoDB" id="8137294at2"/>
<dbReference type="EMBL" id="OBQD01000037">
    <property type="protein sequence ID" value="SOC48069.1"/>
    <property type="molecule type" value="Genomic_DNA"/>
</dbReference>
<gene>
    <name evidence="1" type="ORF">SAMN05892877_13710</name>
</gene>
<keyword evidence="2" id="KW-1185">Reference proteome</keyword>
<accession>A0A285V1Y2</accession>
<evidence type="ECO:0000313" key="2">
    <source>
        <dbReference type="Proteomes" id="UP000219167"/>
    </source>
</evidence>
<dbReference type="InterPro" id="IPR012349">
    <property type="entry name" value="Split_barrel_FMN-bd"/>
</dbReference>
<evidence type="ECO:0000313" key="1">
    <source>
        <dbReference type="EMBL" id="SOC48069.1"/>
    </source>
</evidence>
<dbReference type="Pfam" id="PF12900">
    <property type="entry name" value="Pyridox_ox_2"/>
    <property type="match status" value="1"/>
</dbReference>
<dbReference type="Gene3D" id="2.30.110.10">
    <property type="entry name" value="Electron Transport, Fmn-binding Protein, Chain A"/>
    <property type="match status" value="1"/>
</dbReference>
<dbReference type="AlphaFoldDB" id="A0A285V1Y2"/>
<dbReference type="Proteomes" id="UP000219167">
    <property type="component" value="Unassembled WGS sequence"/>
</dbReference>
<sequence>MTVKISEMRPAECYHFLESTRFGHIACCRDGRPYIAAIYFAFSGSVAYSFSMPGKKLDWMRANNKVCLHAEQLVSGGWTSVVADGQFEEFPDNDTWKSERLHAWSLLKMHPDWWEIGAMKPYELPMLNQSPHVFYGVAVTSVSGRIAVTID</sequence>